<dbReference type="AlphaFoldDB" id="A0A8T2SV40"/>
<evidence type="ECO:0000313" key="2">
    <source>
        <dbReference type="Proteomes" id="UP000825935"/>
    </source>
</evidence>
<dbReference type="OMA" id="HEEMLEC"/>
<keyword evidence="2" id="KW-1185">Reference proteome</keyword>
<reference evidence="1" key="1">
    <citation type="submission" date="2021-08" db="EMBL/GenBank/DDBJ databases">
        <title>WGS assembly of Ceratopteris richardii.</title>
        <authorList>
            <person name="Marchant D.B."/>
            <person name="Chen G."/>
            <person name="Jenkins J."/>
            <person name="Shu S."/>
            <person name="Leebens-Mack J."/>
            <person name="Grimwood J."/>
            <person name="Schmutz J."/>
            <person name="Soltis P."/>
            <person name="Soltis D."/>
            <person name="Chen Z.-H."/>
        </authorList>
    </citation>
    <scope>NUCLEOTIDE SEQUENCE</scope>
    <source>
        <strain evidence="1">Whitten #5841</strain>
        <tissue evidence="1">Leaf</tissue>
    </source>
</reference>
<dbReference type="EMBL" id="CM035423">
    <property type="protein sequence ID" value="KAH7366520.1"/>
    <property type="molecule type" value="Genomic_DNA"/>
</dbReference>
<gene>
    <name evidence="1" type="ORF">KP509_18G082400</name>
</gene>
<sequence length="397" mass="43903">MALAIMPQPSSSALSPTIAQGDGTSWIDEISADLDLAEGYLISSQFEEAAVLSSSVLRKLKPLWESSKNDDHDSMNELAIMDMIDAAGMVLIQVYSESGRSSLVFKDVEVVFGSIAKLPSSIFWTGICLQISARCYSEAQLSIESFLKERSYSTLEQQHFRASGHNGKSSGLSPERYVQIIDLYCVEVLAKGLGRSSDALQWVAETDIPAGTKQDIIKKLNKLAVSMDRPADTLLSGFSEKASRDTSKRQKYLSESRISGSEEIKSDAISSKEVIRRFDSDSSLKRNFLLSPIINYFSGWKSCSSLNHSGAPRWKMATVTLKQSKVKLGGAVAIFIMITVYRRRHQLPRLFHNLGKASKLVLYAVFMSLRELWDVAFNVQLNPLAAVQPLPSTFYGS</sequence>
<dbReference type="PANTHER" id="PTHR36361">
    <property type="entry name" value="PROTEIN APEM9"/>
    <property type="match status" value="1"/>
</dbReference>
<dbReference type="EMBL" id="CM035423">
    <property type="protein sequence ID" value="KAH7366519.1"/>
    <property type="molecule type" value="Genomic_DNA"/>
</dbReference>
<dbReference type="OrthoDB" id="1919407at2759"/>
<comment type="caution">
    <text evidence="1">The sequence shown here is derived from an EMBL/GenBank/DDBJ whole genome shotgun (WGS) entry which is preliminary data.</text>
</comment>
<dbReference type="InterPro" id="IPR034571">
    <property type="entry name" value="APEM9"/>
</dbReference>
<dbReference type="Proteomes" id="UP000825935">
    <property type="component" value="Chromosome 18"/>
</dbReference>
<proteinExistence type="predicted"/>
<dbReference type="PANTHER" id="PTHR36361:SF1">
    <property type="entry name" value="PROTEIN APEM9"/>
    <property type="match status" value="1"/>
</dbReference>
<dbReference type="GO" id="GO:0015919">
    <property type="term" value="P:peroxisomal membrane transport"/>
    <property type="evidence" value="ECO:0007669"/>
    <property type="project" value="InterPro"/>
</dbReference>
<protein>
    <submittedName>
        <fullName evidence="1">Uncharacterized protein</fullName>
    </submittedName>
</protein>
<name>A0A8T2SV40_CERRI</name>
<accession>A0A8T2SV40</accession>
<dbReference type="EMBL" id="CM035423">
    <property type="protein sequence ID" value="KAH7366521.1"/>
    <property type="molecule type" value="Genomic_DNA"/>
</dbReference>
<evidence type="ECO:0000313" key="1">
    <source>
        <dbReference type="EMBL" id="KAH7366519.1"/>
    </source>
</evidence>
<organism evidence="1 2">
    <name type="scientific">Ceratopteris richardii</name>
    <name type="common">Triangle waterfern</name>
    <dbReference type="NCBI Taxonomy" id="49495"/>
    <lineage>
        <taxon>Eukaryota</taxon>
        <taxon>Viridiplantae</taxon>
        <taxon>Streptophyta</taxon>
        <taxon>Embryophyta</taxon>
        <taxon>Tracheophyta</taxon>
        <taxon>Polypodiopsida</taxon>
        <taxon>Polypodiidae</taxon>
        <taxon>Polypodiales</taxon>
        <taxon>Pteridineae</taxon>
        <taxon>Pteridaceae</taxon>
        <taxon>Parkerioideae</taxon>
        <taxon>Ceratopteris</taxon>
    </lineage>
</organism>